<organism evidence="2 3">
    <name type="scientific">Phaeospirillum tilakii</name>
    <dbReference type="NCBI Taxonomy" id="741673"/>
    <lineage>
        <taxon>Bacteria</taxon>
        <taxon>Pseudomonadati</taxon>
        <taxon>Pseudomonadota</taxon>
        <taxon>Alphaproteobacteria</taxon>
        <taxon>Rhodospirillales</taxon>
        <taxon>Rhodospirillaceae</taxon>
        <taxon>Phaeospirillum</taxon>
    </lineage>
</organism>
<evidence type="ECO:0000313" key="2">
    <source>
        <dbReference type="EMBL" id="MFD2233445.1"/>
    </source>
</evidence>
<proteinExistence type="predicted"/>
<dbReference type="EMBL" id="JBHUIY010000009">
    <property type="protein sequence ID" value="MFD2233445.1"/>
    <property type="molecule type" value="Genomic_DNA"/>
</dbReference>
<evidence type="ECO:0000256" key="1">
    <source>
        <dbReference type="SAM" id="SignalP"/>
    </source>
</evidence>
<gene>
    <name evidence="2" type="ORF">ACFSNB_06480</name>
</gene>
<feature type="signal peptide" evidence="1">
    <location>
        <begin position="1"/>
        <end position="26"/>
    </location>
</feature>
<feature type="chain" id="PRO_5046833712" evidence="1">
    <location>
        <begin position="27"/>
        <end position="160"/>
    </location>
</feature>
<protein>
    <submittedName>
        <fullName evidence="2">Uncharacterized protein</fullName>
    </submittedName>
</protein>
<accession>A0ABW5C8G8</accession>
<dbReference type="Proteomes" id="UP001597296">
    <property type="component" value="Unassembled WGS sequence"/>
</dbReference>
<evidence type="ECO:0000313" key="3">
    <source>
        <dbReference type="Proteomes" id="UP001597296"/>
    </source>
</evidence>
<dbReference type="RefSeq" id="WP_377315220.1">
    <property type="nucleotide sequence ID" value="NZ_JBHUIY010000009.1"/>
</dbReference>
<keyword evidence="3" id="KW-1185">Reference proteome</keyword>
<keyword evidence="1" id="KW-0732">Signal</keyword>
<sequence>MARHFPLPLFRAALLAAAILAPPAWAEGPGALQTVTISRQDCARLVRHVPDADVAYQPGVDVRGRKVAPADLDPAAADFARRVVPETLEIPLRINPINYRKNMAGTDVTRGLGKAFERSDTTIGVVKYDFRTNSFTYNDQPMIGDDQRALAEACAQRGAR</sequence>
<reference evidence="3" key="1">
    <citation type="journal article" date="2019" name="Int. J. Syst. Evol. Microbiol.">
        <title>The Global Catalogue of Microorganisms (GCM) 10K type strain sequencing project: providing services to taxonomists for standard genome sequencing and annotation.</title>
        <authorList>
            <consortium name="The Broad Institute Genomics Platform"/>
            <consortium name="The Broad Institute Genome Sequencing Center for Infectious Disease"/>
            <person name="Wu L."/>
            <person name="Ma J."/>
        </authorList>
    </citation>
    <scope>NUCLEOTIDE SEQUENCE [LARGE SCALE GENOMIC DNA]</scope>
    <source>
        <strain evidence="3">KCTC 15012</strain>
    </source>
</reference>
<comment type="caution">
    <text evidence="2">The sequence shown here is derived from an EMBL/GenBank/DDBJ whole genome shotgun (WGS) entry which is preliminary data.</text>
</comment>
<name>A0ABW5C8G8_9PROT</name>